<dbReference type="Proteomes" id="UP001296104">
    <property type="component" value="Unassembled WGS sequence"/>
</dbReference>
<dbReference type="InterPro" id="IPR056540">
    <property type="entry name" value="TMD_POM152"/>
</dbReference>
<feature type="compositionally biased region" description="Polar residues" evidence="1">
    <location>
        <begin position="35"/>
        <end position="52"/>
    </location>
</feature>
<dbReference type="EMBL" id="CAVMBE010000061">
    <property type="protein sequence ID" value="CAK4032314.1"/>
    <property type="molecule type" value="Genomic_DNA"/>
</dbReference>
<dbReference type="GO" id="GO:0070762">
    <property type="term" value="C:nuclear pore transmembrane ring"/>
    <property type="evidence" value="ECO:0007669"/>
    <property type="project" value="TreeGrafter"/>
</dbReference>
<reference evidence="7" key="1">
    <citation type="submission" date="2023-11" db="EMBL/GenBank/DDBJ databases">
        <authorList>
            <person name="Alioto T."/>
            <person name="Alioto T."/>
            <person name="Gomez Garrido J."/>
        </authorList>
    </citation>
    <scope>NUCLEOTIDE SEQUENCE</scope>
</reference>
<feature type="domain" description="Nucleoporin POM152 first Ig-like" evidence="5">
    <location>
        <begin position="204"/>
        <end position="314"/>
    </location>
</feature>
<dbReference type="PANTHER" id="PTHR28206">
    <property type="entry name" value="NUCLEOPORIN POM152"/>
    <property type="match status" value="1"/>
</dbReference>
<protein>
    <submittedName>
        <fullName evidence="7">Related to nuclear pore membrane POM152</fullName>
    </submittedName>
</protein>
<dbReference type="InterPro" id="IPR056541">
    <property type="entry name" value="Ig-like_POM152"/>
</dbReference>
<evidence type="ECO:0000259" key="2">
    <source>
        <dbReference type="Pfam" id="PF23664"/>
    </source>
</evidence>
<dbReference type="Pfam" id="PF23664">
    <property type="entry name" value="Ig_Pom152"/>
    <property type="match status" value="2"/>
</dbReference>
<dbReference type="GO" id="GO:0017056">
    <property type="term" value="F:structural constituent of nuclear pore"/>
    <property type="evidence" value="ECO:0007669"/>
    <property type="project" value="InterPro"/>
</dbReference>
<feature type="region of interest" description="Disordered" evidence="1">
    <location>
        <begin position="1208"/>
        <end position="1227"/>
    </location>
</feature>
<dbReference type="GO" id="GO:0006999">
    <property type="term" value="P:nuclear pore organization"/>
    <property type="evidence" value="ECO:0007669"/>
    <property type="project" value="TreeGrafter"/>
</dbReference>
<feature type="domain" description="Nucleoporin POM152 Ig-like" evidence="4">
    <location>
        <begin position="1169"/>
        <end position="1259"/>
    </location>
</feature>
<dbReference type="InterPro" id="IPR056543">
    <property type="entry name" value="Ig-like_POM152_9th"/>
</dbReference>
<evidence type="ECO:0000259" key="6">
    <source>
        <dbReference type="Pfam" id="PF24527"/>
    </source>
</evidence>
<dbReference type="InterPro" id="IPR056544">
    <property type="entry name" value="Ig_POM152"/>
</dbReference>
<proteinExistence type="predicted"/>
<feature type="domain" description="Nucleoporin POM152 Ig-like" evidence="4">
    <location>
        <begin position="770"/>
        <end position="854"/>
    </location>
</feature>
<dbReference type="InterPro" id="IPR037701">
    <property type="entry name" value="Pom152"/>
</dbReference>
<feature type="domain" description="Nucleoporin POM152 ninth Ig-like" evidence="6">
    <location>
        <begin position="1084"/>
        <end position="1163"/>
    </location>
</feature>
<evidence type="ECO:0000259" key="5">
    <source>
        <dbReference type="Pfam" id="PF24519"/>
    </source>
</evidence>
<keyword evidence="8" id="KW-1185">Reference proteome</keyword>
<dbReference type="InterPro" id="IPR056542">
    <property type="entry name" value="Ig-like_POM152_1st"/>
</dbReference>
<organism evidence="7 8">
    <name type="scientific">Lecanosticta acicola</name>
    <dbReference type="NCBI Taxonomy" id="111012"/>
    <lineage>
        <taxon>Eukaryota</taxon>
        <taxon>Fungi</taxon>
        <taxon>Dikarya</taxon>
        <taxon>Ascomycota</taxon>
        <taxon>Pezizomycotina</taxon>
        <taxon>Dothideomycetes</taxon>
        <taxon>Dothideomycetidae</taxon>
        <taxon>Mycosphaerellales</taxon>
        <taxon>Mycosphaerellaceae</taxon>
        <taxon>Lecanosticta</taxon>
    </lineage>
</organism>
<dbReference type="Pfam" id="PF24527">
    <property type="entry name" value="Ig-like_Pom152_9"/>
    <property type="match status" value="1"/>
</dbReference>
<dbReference type="PANTHER" id="PTHR28206:SF1">
    <property type="entry name" value="NUCLEOPORIN POM152"/>
    <property type="match status" value="1"/>
</dbReference>
<feature type="region of interest" description="Disordered" evidence="1">
    <location>
        <begin position="1"/>
        <end position="61"/>
    </location>
</feature>
<feature type="domain" description="Nucleoporin POM152 immunoglobulin-like" evidence="2">
    <location>
        <begin position="885"/>
        <end position="975"/>
    </location>
</feature>
<dbReference type="Pfam" id="PF24519">
    <property type="entry name" value="Ig-like_Pom152_1"/>
    <property type="match status" value="1"/>
</dbReference>
<evidence type="ECO:0000259" key="3">
    <source>
        <dbReference type="Pfam" id="PF24097"/>
    </source>
</evidence>
<sequence>MNGVPQTPRLRSAYPQTPPRNPRDGSSAAFARRSQPVQTTPLPQIPTLKSQPSAPPSEPLIPETLIEAPQQRLYAFALWVLFLSWRLYDFSGLQESEEQSLWLFMKWVAIDGVFLFGLPSLRIPWLEWSSPTMTLIFLAHAVVDGMLMFRVPIPIGAGFAFLWSGIWGAYETAVTEHSANPDRIMFNDSLILGRQVIHILPEGSAVLNPDRDAFCIDHTRTEARLPIRINATNPIEMYLMRVDLDTEANETYRISKSQIKTMHREASRLLSYSDKPNEPKTLYYSVKKPGLYVLEKVMDETNLEVSRKQLAHTVVVPCPKAELLSNEPNRCRGELSDVSIQVTGTPPMRVKFRTVINKSTHDLSFDNLQPDDLVSPLMRQNQNSLVVPRKVEVEWAKARTVTVPLTEGMSAAGTWTYAVDEIADGFGNTVSYSTRDQQEQERHPARFSGKLHQDITVHERPNVNLQGCTPQNPLKVAEGHFANLPLQYGSTGRGAIQGTAYILEYKFSPQIDLGSNGEHGTAPRIETVKVGDSSQLPQIKEPGLYTLTGVSTEFCRGDVLEPASCLLQNPPKPKLAIADEAIFDKCAGSPIGLRVDLDMIGTPPFEISYRITRKGDGHHYNEVEKVGGLRGQLNLTPNQAGMYTYEFLTISDAVYKGQRLDGFKLEQSVKPSASAKFVQVSDQVGCIDEQAKARVALVGEAPFRLEWELVHGGKRKKFEETNITASAITLETEPLVDGGDYRMGLISITDRLGCKEFLQDETKVTIRHQKPKVAFGMIDGRRIVDTLEGKQVALPLRLAGEGPWSIKYLDHNGRQQSLNANSPNDRLSVDHEGMYKLVDVSDKTCPGVVEESAQDFQVTWIPRPELRIAPQEIKEQKGRTVVKEEVCEGDEDAVEVLFKGSPPYHLSYTQSVKPEHGAVAPKNKDLRAALNLASLRMDTTQAGSYEYKFTKLEDSNYDHSAAHFTPLTIQQKVNARPSAAFANPGKTYGFCSVESDGEEVIPVTLHGVAPFELEVEIKHHGSVKPELVSYNNIATNTHSIRIPHSRLHLGKSAVSLRRVSDARGCARTLDSTTPRVQISVHDAPTITPLETHTDYCVGDRINFALTGFAPFTVYYTFEDKPHRATLSSGSNTFRRLAEKPGTFTITGLSDSASSCRSSTNLTKQIHGMPSVRVSRGKDSYVDIHEGGQAEILFEFGGEPPFEFTYTRSANTDQKKGGGGGGGGAVLDMRSEVSPGRELRLWASEEGTYEVVAVKDKFCAYTKPGVKAVEKKDGARKRLGGF</sequence>
<evidence type="ECO:0000313" key="8">
    <source>
        <dbReference type="Proteomes" id="UP001296104"/>
    </source>
</evidence>
<dbReference type="GO" id="GO:0006606">
    <property type="term" value="P:protein import into nucleus"/>
    <property type="evidence" value="ECO:0007669"/>
    <property type="project" value="TreeGrafter"/>
</dbReference>
<gene>
    <name evidence="7" type="ORF">LECACI_7A007472</name>
</gene>
<feature type="domain" description="Nucleoporin POM152 Ig-like" evidence="4">
    <location>
        <begin position="460"/>
        <end position="565"/>
    </location>
</feature>
<feature type="domain" description="Nucleoporin POM152 N-terminal transmembrane" evidence="3">
    <location>
        <begin position="67"/>
        <end position="151"/>
    </location>
</feature>
<accession>A0AAI8Z4I7</accession>
<dbReference type="Pfam" id="PF24312">
    <property type="entry name" value="Ig-like_POM152"/>
    <property type="match status" value="3"/>
</dbReference>
<evidence type="ECO:0000259" key="4">
    <source>
        <dbReference type="Pfam" id="PF24312"/>
    </source>
</evidence>
<feature type="domain" description="Nucleoporin POM152 immunoglobulin-like" evidence="2">
    <location>
        <begin position="569"/>
        <end position="674"/>
    </location>
</feature>
<evidence type="ECO:0000256" key="1">
    <source>
        <dbReference type="SAM" id="MobiDB-lite"/>
    </source>
</evidence>
<name>A0AAI8Z4I7_9PEZI</name>
<evidence type="ECO:0000313" key="7">
    <source>
        <dbReference type="EMBL" id="CAK4032314.1"/>
    </source>
</evidence>
<comment type="caution">
    <text evidence="7">The sequence shown here is derived from an EMBL/GenBank/DDBJ whole genome shotgun (WGS) entry which is preliminary data.</text>
</comment>
<dbReference type="Pfam" id="PF24097">
    <property type="entry name" value="TMD_POM152"/>
    <property type="match status" value="1"/>
</dbReference>